<dbReference type="InterPro" id="IPR004752">
    <property type="entry name" value="AmpG_permease/AT-1"/>
</dbReference>
<evidence type="ECO:0000256" key="5">
    <source>
        <dbReference type="SAM" id="Phobius"/>
    </source>
</evidence>
<dbReference type="AlphaFoldDB" id="A0A836C8C4"/>
<dbReference type="GO" id="GO:0035348">
    <property type="term" value="P:acetyl-CoA transmembrane transport"/>
    <property type="evidence" value="ECO:0007669"/>
    <property type="project" value="InterPro"/>
</dbReference>
<gene>
    <name evidence="6" type="ORF">JKP88DRAFT_269218</name>
</gene>
<feature type="transmembrane region" description="Helical" evidence="5">
    <location>
        <begin position="168"/>
        <end position="193"/>
    </location>
</feature>
<evidence type="ECO:0000313" key="6">
    <source>
        <dbReference type="EMBL" id="KAG5175568.1"/>
    </source>
</evidence>
<feature type="transmembrane region" description="Helical" evidence="5">
    <location>
        <begin position="255"/>
        <end position="277"/>
    </location>
</feature>
<dbReference type="Proteomes" id="UP000664859">
    <property type="component" value="Unassembled WGS sequence"/>
</dbReference>
<keyword evidence="3 5" id="KW-1133">Transmembrane helix</keyword>
<proteinExistence type="predicted"/>
<feature type="transmembrane region" description="Helical" evidence="5">
    <location>
        <begin position="85"/>
        <end position="103"/>
    </location>
</feature>
<name>A0A836C8C4_9STRA</name>
<feature type="transmembrane region" description="Helical" evidence="5">
    <location>
        <begin position="289"/>
        <end position="310"/>
    </location>
</feature>
<comment type="caution">
    <text evidence="6">The sequence shown here is derived from an EMBL/GenBank/DDBJ whole genome shotgun (WGS) entry which is preliminary data.</text>
</comment>
<reference evidence="6" key="1">
    <citation type="submission" date="2021-02" db="EMBL/GenBank/DDBJ databases">
        <title>First Annotated Genome of the Yellow-green Alga Tribonema minus.</title>
        <authorList>
            <person name="Mahan K.M."/>
        </authorList>
    </citation>
    <scope>NUCLEOTIDE SEQUENCE</scope>
    <source>
        <strain evidence="6">UTEX B ZZ1240</strain>
    </source>
</reference>
<evidence type="ECO:0000256" key="3">
    <source>
        <dbReference type="ARBA" id="ARBA00022989"/>
    </source>
</evidence>
<evidence type="ECO:0000313" key="7">
    <source>
        <dbReference type="Proteomes" id="UP000664859"/>
    </source>
</evidence>
<comment type="subcellular location">
    <subcellularLocation>
        <location evidence="1">Membrane</location>
        <topology evidence="1">Multi-pass membrane protein</topology>
    </subcellularLocation>
</comment>
<feature type="transmembrane region" description="Helical" evidence="5">
    <location>
        <begin position="214"/>
        <end position="235"/>
    </location>
</feature>
<organism evidence="6 7">
    <name type="scientific">Tribonema minus</name>
    <dbReference type="NCBI Taxonomy" id="303371"/>
    <lineage>
        <taxon>Eukaryota</taxon>
        <taxon>Sar</taxon>
        <taxon>Stramenopiles</taxon>
        <taxon>Ochrophyta</taxon>
        <taxon>PX clade</taxon>
        <taxon>Xanthophyceae</taxon>
        <taxon>Tribonematales</taxon>
        <taxon>Tribonemataceae</taxon>
        <taxon>Tribonema</taxon>
    </lineage>
</organism>
<keyword evidence="2 5" id="KW-0812">Transmembrane</keyword>
<dbReference type="Gene3D" id="1.20.1250.20">
    <property type="entry name" value="MFS general substrate transporter like domains"/>
    <property type="match status" value="1"/>
</dbReference>
<evidence type="ECO:0000256" key="2">
    <source>
        <dbReference type="ARBA" id="ARBA00022692"/>
    </source>
</evidence>
<dbReference type="InterPro" id="IPR024371">
    <property type="entry name" value="AcetylCoA_trans_1-like"/>
</dbReference>
<feature type="transmembrane region" description="Helical" evidence="5">
    <location>
        <begin position="53"/>
        <end position="73"/>
    </location>
</feature>
<feature type="transmembrane region" description="Helical" evidence="5">
    <location>
        <begin position="20"/>
        <end position="41"/>
    </location>
</feature>
<dbReference type="Pfam" id="PF13000">
    <property type="entry name" value="Acatn"/>
    <property type="match status" value="3"/>
</dbReference>
<dbReference type="PANTHER" id="PTHR12778">
    <property type="entry name" value="SOLUTE CARRIER FAMILY 33 ACETYL-COA TRANSPORTER -RELATED"/>
    <property type="match status" value="1"/>
</dbReference>
<dbReference type="InterPro" id="IPR036259">
    <property type="entry name" value="MFS_trans_sf"/>
</dbReference>
<keyword evidence="7" id="KW-1185">Reference proteome</keyword>
<evidence type="ECO:0000256" key="1">
    <source>
        <dbReference type="ARBA" id="ARBA00004141"/>
    </source>
</evidence>
<dbReference type="SUPFAM" id="SSF103473">
    <property type="entry name" value="MFS general substrate transporter"/>
    <property type="match status" value="1"/>
</dbReference>
<dbReference type="EMBL" id="JAFCMP010000547">
    <property type="protein sequence ID" value="KAG5175568.1"/>
    <property type="molecule type" value="Genomic_DNA"/>
</dbReference>
<dbReference type="GO" id="GO:0016020">
    <property type="term" value="C:membrane"/>
    <property type="evidence" value="ECO:0007669"/>
    <property type="project" value="UniProtKB-SubCell"/>
</dbReference>
<accession>A0A836C8C4</accession>
<evidence type="ECO:0000256" key="4">
    <source>
        <dbReference type="ARBA" id="ARBA00023136"/>
    </source>
</evidence>
<dbReference type="PANTHER" id="PTHR12778:SF9">
    <property type="entry name" value="ACETYL-COENZYME A TRANSPORTER 1"/>
    <property type="match status" value="1"/>
</dbReference>
<protein>
    <submittedName>
        <fullName evidence="6">Acetyl-coenzyme A transporter 1-domain-containing protein</fullName>
    </submittedName>
</protein>
<dbReference type="GO" id="GO:0008521">
    <property type="term" value="F:acetyl-CoA transmembrane transporter activity"/>
    <property type="evidence" value="ECO:0007669"/>
    <property type="project" value="InterPro"/>
</dbReference>
<keyword evidence="4 5" id="KW-0472">Membrane</keyword>
<feature type="transmembrane region" description="Helical" evidence="5">
    <location>
        <begin position="322"/>
        <end position="342"/>
    </location>
</feature>
<sequence>MGLSGSIPLLLHNKVSYSQQALFSLVSLPFSLKLLWAPLVDSLYYKPFGRRKSWLVPVQMLCGLMMLGGAPYISGWMGDGPGGVAVAPDVTALTAYFLTLYAMMATQDIAVDGWALTMLSRENVGYASTCNSLGQTLGFFLAHVGFLALNDPGVCNRYFRAPGAASDVGIVTLPSFLVFWAIVFLATTLYVWFCRKERHDESEVETYRQLGRCIRLPSVQLLCGLLLTCKVAFAVTDAATSLKLVEFGMPKEELALMSPLLVALGMLIPVAVGRLTAGPKPLSVFLAGYPLRIAVTLVYAAVLPLARAVYAVPPQTGDRGTFYAALGGAVVLHEVASNFMYVSMMAFFARVSDPAIGGTYMTLLNTVSNLGTKWPNSLSLYLMDSLTERRCFPLGETGGTVLDGGAFDALCTAHETSEACAKLGGHCVVVRDGYNVQVQACVVAGVVWLVLCWRAVVKLQGLKQSEWHIAPGRDVAKVT</sequence>
<dbReference type="OrthoDB" id="6415790at2759"/>